<dbReference type="GO" id="GO:0008986">
    <property type="term" value="F:pyruvate, water dikinase activity"/>
    <property type="evidence" value="ECO:0007669"/>
    <property type="project" value="InterPro"/>
</dbReference>
<evidence type="ECO:0000256" key="3">
    <source>
        <dbReference type="ARBA" id="ARBA00022840"/>
    </source>
</evidence>
<comment type="similarity">
    <text evidence="1">Belongs to the PEP-utilizing enzyme family.</text>
</comment>
<dbReference type="GO" id="GO:0005524">
    <property type="term" value="F:ATP binding"/>
    <property type="evidence" value="ECO:0007669"/>
    <property type="project" value="UniProtKB-KW"/>
</dbReference>
<evidence type="ECO:0000313" key="6">
    <source>
        <dbReference type="Proteomes" id="UP000177885"/>
    </source>
</evidence>
<dbReference type="STRING" id="1802385.A2856_00860"/>
<dbReference type="AlphaFoldDB" id="A0A1F7TM09"/>
<dbReference type="Gene3D" id="3.50.30.10">
    <property type="entry name" value="Phosphohistidine domain"/>
    <property type="match status" value="1"/>
</dbReference>
<dbReference type="PANTHER" id="PTHR43030">
    <property type="entry name" value="PHOSPHOENOLPYRUVATE SYNTHASE"/>
    <property type="match status" value="1"/>
</dbReference>
<keyword evidence="2" id="KW-0547">Nucleotide-binding</keyword>
<sequence length="335" mass="37264">MRTFRKIFAVDNALITLEVWERHQTEGLKTKFGSGTPVSVFDVNAGVTDAYYQDATLQTIRDVLTEEQKNNPKFFFEAMDRYEAELDAIQKVIAEGKPLPDVQTLMAFAARFEQAWIGLDESYMPDYVAMDASAERRSTVAREKAFGFYVGADRLIRRTLEALFPSLGVHSKYLTLEEVMSGKLPDISKLDARALHFIYYKDQVLIGISFEDFCKTEGIRIESVFAPLRDHLRGQVASRGSAQGPVRIIETDTNRDRVKGGDVLVAREAGPRDLALIERASALVLDEGSYYGAAAIAARAAGKPCVFATRIATMVLQESENVIVDGDSGMIREAR</sequence>
<gene>
    <name evidence="5" type="ORF">A2856_00860</name>
</gene>
<evidence type="ECO:0000256" key="1">
    <source>
        <dbReference type="ARBA" id="ARBA00007837"/>
    </source>
</evidence>
<comment type="caution">
    <text evidence="5">The sequence shown here is derived from an EMBL/GenBank/DDBJ whole genome shotgun (WGS) entry which is preliminary data.</text>
</comment>
<dbReference type="EMBL" id="MGDT01000004">
    <property type="protein sequence ID" value="OGL67023.1"/>
    <property type="molecule type" value="Genomic_DNA"/>
</dbReference>
<evidence type="ECO:0000256" key="2">
    <source>
        <dbReference type="ARBA" id="ARBA00022741"/>
    </source>
</evidence>
<dbReference type="Proteomes" id="UP000177885">
    <property type="component" value="Unassembled WGS sequence"/>
</dbReference>
<dbReference type="PANTHER" id="PTHR43030:SF1">
    <property type="entry name" value="PHOSPHOENOLPYRUVATE SYNTHASE"/>
    <property type="match status" value="1"/>
</dbReference>
<dbReference type="SUPFAM" id="SSF52009">
    <property type="entry name" value="Phosphohistidine domain"/>
    <property type="match status" value="1"/>
</dbReference>
<dbReference type="InterPro" id="IPR006319">
    <property type="entry name" value="PEP_synth"/>
</dbReference>
<dbReference type="InterPro" id="IPR008279">
    <property type="entry name" value="PEP-util_enz_mobile_dom"/>
</dbReference>
<proteinExistence type="inferred from homology"/>
<protein>
    <recommendedName>
        <fullName evidence="4">PEP-utilising enzyme mobile domain-containing protein</fullName>
    </recommendedName>
</protein>
<evidence type="ECO:0000259" key="4">
    <source>
        <dbReference type="Pfam" id="PF00391"/>
    </source>
</evidence>
<feature type="domain" description="PEP-utilising enzyme mobile" evidence="4">
    <location>
        <begin position="259"/>
        <end position="329"/>
    </location>
</feature>
<name>A0A1F7TM09_9BACT</name>
<dbReference type="InterPro" id="IPR036637">
    <property type="entry name" value="Phosphohistidine_dom_sf"/>
</dbReference>
<keyword evidence="3" id="KW-0067">ATP-binding</keyword>
<accession>A0A1F7TM09</accession>
<reference evidence="5 6" key="1">
    <citation type="journal article" date="2016" name="Nat. Commun.">
        <title>Thousands of microbial genomes shed light on interconnected biogeochemical processes in an aquifer system.</title>
        <authorList>
            <person name="Anantharaman K."/>
            <person name="Brown C.T."/>
            <person name="Hug L.A."/>
            <person name="Sharon I."/>
            <person name="Castelle C.J."/>
            <person name="Probst A.J."/>
            <person name="Thomas B.C."/>
            <person name="Singh A."/>
            <person name="Wilkins M.J."/>
            <person name="Karaoz U."/>
            <person name="Brodie E.L."/>
            <person name="Williams K.H."/>
            <person name="Hubbard S.S."/>
            <person name="Banfield J.F."/>
        </authorList>
    </citation>
    <scope>NUCLEOTIDE SEQUENCE [LARGE SCALE GENOMIC DNA]</scope>
</reference>
<organism evidence="5 6">
    <name type="scientific">Candidatus Uhrbacteria bacterium RIFCSPHIGHO2_01_FULL_63_20</name>
    <dbReference type="NCBI Taxonomy" id="1802385"/>
    <lineage>
        <taxon>Bacteria</taxon>
        <taxon>Candidatus Uhriibacteriota</taxon>
    </lineage>
</organism>
<evidence type="ECO:0000313" key="5">
    <source>
        <dbReference type="EMBL" id="OGL67023.1"/>
    </source>
</evidence>
<dbReference type="Pfam" id="PF00391">
    <property type="entry name" value="PEP-utilizers"/>
    <property type="match status" value="1"/>
</dbReference>